<evidence type="ECO:0000256" key="5">
    <source>
        <dbReference type="ARBA" id="ARBA00022683"/>
    </source>
</evidence>
<dbReference type="SUPFAM" id="SSF52794">
    <property type="entry name" value="PTS system IIB component-like"/>
    <property type="match status" value="1"/>
</dbReference>
<dbReference type="PROSITE" id="PS51100">
    <property type="entry name" value="PTS_EIIB_TYPE_3"/>
    <property type="match status" value="1"/>
</dbReference>
<evidence type="ECO:0000256" key="4">
    <source>
        <dbReference type="ARBA" id="ARBA00022679"/>
    </source>
</evidence>
<evidence type="ECO:0000256" key="3">
    <source>
        <dbReference type="ARBA" id="ARBA00022597"/>
    </source>
</evidence>
<dbReference type="Proteomes" id="UP001205337">
    <property type="component" value="Unassembled WGS sequence"/>
</dbReference>
<keyword evidence="10" id="KW-1185">Reference proteome</keyword>
<keyword evidence="3" id="KW-0762">Sugar transport</keyword>
<feature type="modified residue" description="Phosphocysteine; by EIIA" evidence="7">
    <location>
        <position position="7"/>
    </location>
</feature>
<sequence>MRVLIVCGAGASSTFVAQRLRRAATARGLELTATPSSAAAAPDLLAAADVVLAGAHLGDEVARLGAAAASAAVPFVVLADAARQDGDELLDTTLAAVGAASHGRTS</sequence>
<dbReference type="InterPro" id="IPR036095">
    <property type="entry name" value="PTS_EIIB-like_sf"/>
</dbReference>
<evidence type="ECO:0000313" key="10">
    <source>
        <dbReference type="Proteomes" id="UP001205337"/>
    </source>
</evidence>
<feature type="domain" description="PTS EIIB type-3" evidence="8">
    <location>
        <begin position="1"/>
        <end position="103"/>
    </location>
</feature>
<keyword evidence="6" id="KW-0418">Kinase</keyword>
<evidence type="ECO:0000256" key="7">
    <source>
        <dbReference type="PROSITE-ProRule" id="PRU00423"/>
    </source>
</evidence>
<keyword evidence="2" id="KW-0597">Phosphoprotein</keyword>
<evidence type="ECO:0000259" key="8">
    <source>
        <dbReference type="PROSITE" id="PS51100"/>
    </source>
</evidence>
<dbReference type="Pfam" id="PF02302">
    <property type="entry name" value="PTS_IIB"/>
    <property type="match status" value="1"/>
</dbReference>
<proteinExistence type="predicted"/>
<keyword evidence="1" id="KW-0813">Transport</keyword>
<reference evidence="9 10" key="1">
    <citation type="submission" date="2022-08" db="EMBL/GenBank/DDBJ databases">
        <authorList>
            <person name="Li F."/>
        </authorList>
    </citation>
    <scope>NUCLEOTIDE SEQUENCE [LARGE SCALE GENOMIC DNA]</scope>
    <source>
        <strain evidence="9 10">10F1B-8-1</strain>
    </source>
</reference>
<evidence type="ECO:0000256" key="1">
    <source>
        <dbReference type="ARBA" id="ARBA00022448"/>
    </source>
</evidence>
<protein>
    <submittedName>
        <fullName evidence="9">PTS IIB subunit</fullName>
    </submittedName>
</protein>
<gene>
    <name evidence="9" type="ORF">NUH29_03765</name>
</gene>
<evidence type="ECO:0000256" key="6">
    <source>
        <dbReference type="ARBA" id="ARBA00022777"/>
    </source>
</evidence>
<accession>A0ABT1ZD88</accession>
<evidence type="ECO:0000256" key="2">
    <source>
        <dbReference type="ARBA" id="ARBA00022553"/>
    </source>
</evidence>
<comment type="caution">
    <text evidence="9">The sequence shown here is derived from an EMBL/GenBank/DDBJ whole genome shotgun (WGS) entry which is preliminary data.</text>
</comment>
<organism evidence="9 10">
    <name type="scientific">Protaetiibacter mangrovi</name>
    <dbReference type="NCBI Taxonomy" id="2970926"/>
    <lineage>
        <taxon>Bacteria</taxon>
        <taxon>Bacillati</taxon>
        <taxon>Actinomycetota</taxon>
        <taxon>Actinomycetes</taxon>
        <taxon>Micrococcales</taxon>
        <taxon>Microbacteriaceae</taxon>
        <taxon>Protaetiibacter</taxon>
    </lineage>
</organism>
<dbReference type="Gene3D" id="3.40.50.2300">
    <property type="match status" value="1"/>
</dbReference>
<evidence type="ECO:0000313" key="9">
    <source>
        <dbReference type="EMBL" id="MCS0498666.1"/>
    </source>
</evidence>
<dbReference type="EMBL" id="JANTHX010000004">
    <property type="protein sequence ID" value="MCS0498666.1"/>
    <property type="molecule type" value="Genomic_DNA"/>
</dbReference>
<dbReference type="InterPro" id="IPR013012">
    <property type="entry name" value="PTS_EIIB_3"/>
</dbReference>
<name>A0ABT1ZD88_9MICO</name>
<keyword evidence="4" id="KW-0808">Transferase</keyword>
<dbReference type="RefSeq" id="WP_258797664.1">
    <property type="nucleotide sequence ID" value="NZ_JANTHX010000004.1"/>
</dbReference>
<dbReference type="InterPro" id="IPR003501">
    <property type="entry name" value="PTS_EIIB_2/3"/>
</dbReference>
<keyword evidence="5" id="KW-0598">Phosphotransferase system</keyword>